<comment type="caution">
    <text evidence="2">The sequence shown here is derived from an EMBL/GenBank/DDBJ whole genome shotgun (WGS) entry which is preliminary data.</text>
</comment>
<dbReference type="InterPro" id="IPR011322">
    <property type="entry name" value="N-reg_PII-like_a/b"/>
</dbReference>
<dbReference type="InterPro" id="IPR015867">
    <property type="entry name" value="N-reg_PII/ATP_PRibTrfase_C"/>
</dbReference>
<dbReference type="Proteomes" id="UP001204615">
    <property type="component" value="Unassembled WGS sequence"/>
</dbReference>
<sequence length="119" mass="12449">MPDDVLVCLSTCPGAESARALAETLVAEGLAACVNQLPGAISTYAWQGRLHSDPEVLLVIKTTTGRFEALRERLIALHPYEVPELVALPVVDGHAPYLDWVRAHGAVGGGDGTAPSPAP</sequence>
<name>A0ABT1F740_9GAMM</name>
<dbReference type="InterPro" id="IPR004323">
    <property type="entry name" value="Ion_tolerance_CutA"/>
</dbReference>
<dbReference type="Pfam" id="PF03091">
    <property type="entry name" value="CutA1"/>
    <property type="match status" value="1"/>
</dbReference>
<organism evidence="2 3">
    <name type="scientific">Dyella lutea</name>
    <dbReference type="NCBI Taxonomy" id="2950441"/>
    <lineage>
        <taxon>Bacteria</taxon>
        <taxon>Pseudomonadati</taxon>
        <taxon>Pseudomonadota</taxon>
        <taxon>Gammaproteobacteria</taxon>
        <taxon>Lysobacterales</taxon>
        <taxon>Rhodanobacteraceae</taxon>
        <taxon>Dyella</taxon>
    </lineage>
</organism>
<accession>A0ABT1F740</accession>
<dbReference type="RefSeq" id="WP_253564932.1">
    <property type="nucleotide sequence ID" value="NZ_JAMZEK010000001.1"/>
</dbReference>
<keyword evidence="3" id="KW-1185">Reference proteome</keyword>
<evidence type="ECO:0000313" key="2">
    <source>
        <dbReference type="EMBL" id="MCP1373177.1"/>
    </source>
</evidence>
<dbReference type="EMBL" id="JAMZEK010000001">
    <property type="protein sequence ID" value="MCP1373177.1"/>
    <property type="molecule type" value="Genomic_DNA"/>
</dbReference>
<evidence type="ECO:0000256" key="1">
    <source>
        <dbReference type="ARBA" id="ARBA00010169"/>
    </source>
</evidence>
<protein>
    <submittedName>
        <fullName evidence="2">Divalent-cation tolerance protein CutA</fullName>
    </submittedName>
</protein>
<reference evidence="2 3" key="1">
    <citation type="submission" date="2022-06" db="EMBL/GenBank/DDBJ databases">
        <title>Dyella sp. Sa strain:Sa Genome sequencing.</title>
        <authorList>
            <person name="Park S."/>
        </authorList>
    </citation>
    <scope>NUCLEOTIDE SEQUENCE [LARGE SCALE GENOMIC DNA]</scope>
    <source>
        <strain evidence="2 3">Sa</strain>
    </source>
</reference>
<proteinExistence type="inferred from homology"/>
<dbReference type="Gene3D" id="3.30.70.120">
    <property type="match status" value="1"/>
</dbReference>
<comment type="similarity">
    <text evidence="1">Belongs to the CutA family.</text>
</comment>
<dbReference type="SUPFAM" id="SSF54913">
    <property type="entry name" value="GlnB-like"/>
    <property type="match status" value="1"/>
</dbReference>
<evidence type="ECO:0000313" key="3">
    <source>
        <dbReference type="Proteomes" id="UP001204615"/>
    </source>
</evidence>
<dbReference type="PANTHER" id="PTHR23419">
    <property type="entry name" value="DIVALENT CATION TOLERANCE CUTA-RELATED"/>
    <property type="match status" value="1"/>
</dbReference>
<dbReference type="PANTHER" id="PTHR23419:SF8">
    <property type="entry name" value="FI09726P"/>
    <property type="match status" value="1"/>
</dbReference>
<gene>
    <name evidence="2" type="ORF">NC595_03790</name>
</gene>